<evidence type="ECO:0000256" key="4">
    <source>
        <dbReference type="ARBA" id="ARBA00022475"/>
    </source>
</evidence>
<keyword evidence="9" id="KW-0472">Membrane</keyword>
<feature type="domain" description="TonB C-terminal" evidence="10">
    <location>
        <begin position="563"/>
        <end position="659"/>
    </location>
</feature>
<dbReference type="GO" id="GO:0098797">
    <property type="term" value="C:plasma membrane protein complex"/>
    <property type="evidence" value="ECO:0007669"/>
    <property type="project" value="TreeGrafter"/>
</dbReference>
<comment type="caution">
    <text evidence="11">The sequence shown here is derived from an EMBL/GenBank/DDBJ whole genome shotgun (WGS) entry which is preliminary data.</text>
</comment>
<keyword evidence="8" id="KW-1133">Transmembrane helix</keyword>
<keyword evidence="7" id="KW-0653">Protein transport</keyword>
<gene>
    <name evidence="11" type="ORF">FOA19_18630</name>
</gene>
<evidence type="ECO:0000256" key="8">
    <source>
        <dbReference type="ARBA" id="ARBA00022989"/>
    </source>
</evidence>
<keyword evidence="6" id="KW-0812">Transmembrane</keyword>
<sequence length="661" mass="74033">MIQRVLGPFRPFSTSRGFTFAILLCCWVWLWTSLPVVAQEKPVEEKVYVTAEQMPEFPGGQGAMLKYLANNFVINMGIDQDSLNGTMVASFVISKEGKVTQVEIVKKLLPSLDQELVRVVSSMPNWKPGMVKGEPVAVRSSVPFKVVWKGLTPKGAIASVTAKNESPLPKKEKNLWMDQPLEFPGGEKAFWQYMRENKAFLDDARKTKAEGVIAVQFTISETGKVNNVGIIKSLHPVFDQAVVRALKNMPLWKVKNTSQKPEPLSLGFSLGVKQGLSGLPDEEQERLHLTLEVFHIAQDDPTFLGGREALLEFLAANLAFPESAKQDKVEGLFSVEGVINRKGEIGYLDVTHALHPSVDTAIMQVIKKMPTWKPGRINGRFVNVRTEFSFRVANNTITLLENPPVWKPRYYQGYWQGIPDPVEMQARLKAKAEQKQLIVDALPEFPGGEQGMWQFMKEHKASLEDAKQRKVAGTLEAEFQISETGKVSDIRITKSLDAYFDHIVMNALEKMPEWKPAIQGGKAVPVIHSFSYEVTEGEKRVVEKEFKEEKVYLHAERMPVFPGGQGSLQKYIAKNLLYPPDARQENAAGTLVLSFIVDSKGQIHSLEVVQRVHPGVDDAVLNLFKQMPAWRPASLDDRKVAIRVRVPLMIANNSVVPVGNW</sequence>
<dbReference type="Pfam" id="PF03544">
    <property type="entry name" value="TonB_C"/>
    <property type="match status" value="5"/>
</dbReference>
<organism evidence="11 12">
    <name type="scientific">Rufibacter hautae</name>
    <dbReference type="NCBI Taxonomy" id="2595005"/>
    <lineage>
        <taxon>Bacteria</taxon>
        <taxon>Pseudomonadati</taxon>
        <taxon>Bacteroidota</taxon>
        <taxon>Cytophagia</taxon>
        <taxon>Cytophagales</taxon>
        <taxon>Hymenobacteraceae</taxon>
        <taxon>Rufibacter</taxon>
    </lineage>
</organism>
<dbReference type="EMBL" id="VKKY01000003">
    <property type="protein sequence ID" value="KAA3436410.1"/>
    <property type="molecule type" value="Genomic_DNA"/>
</dbReference>
<reference evidence="11 12" key="1">
    <citation type="submission" date="2019-07" db="EMBL/GenBank/DDBJ databases">
        <title>Rufibacter sp. nov., isolated from lake sediment.</title>
        <authorList>
            <person name="Qu J.-H."/>
        </authorList>
    </citation>
    <scope>NUCLEOTIDE SEQUENCE [LARGE SCALE GENOMIC DNA]</scope>
    <source>
        <strain evidence="11 12">NBS58-1</strain>
    </source>
</reference>
<comment type="subcellular location">
    <subcellularLocation>
        <location evidence="1">Cell inner membrane</location>
        <topology evidence="1">Single-pass membrane protein</topology>
        <orientation evidence="1">Periplasmic side</orientation>
    </subcellularLocation>
</comment>
<dbReference type="PANTHER" id="PTHR33446:SF2">
    <property type="entry name" value="PROTEIN TONB"/>
    <property type="match status" value="1"/>
</dbReference>
<keyword evidence="4" id="KW-1003">Cell membrane</keyword>
<dbReference type="PANTHER" id="PTHR33446">
    <property type="entry name" value="PROTEIN TONB-RELATED"/>
    <property type="match status" value="1"/>
</dbReference>
<dbReference type="InterPro" id="IPR051045">
    <property type="entry name" value="TonB-dependent_transducer"/>
</dbReference>
<dbReference type="Gene3D" id="3.30.1150.10">
    <property type="match status" value="5"/>
</dbReference>
<name>A0A5B6TA23_9BACT</name>
<dbReference type="RefSeq" id="WP_149092352.1">
    <property type="nucleotide sequence ID" value="NZ_VKKY01000003.1"/>
</dbReference>
<comment type="similarity">
    <text evidence="2">Belongs to the TonB family.</text>
</comment>
<evidence type="ECO:0000313" key="11">
    <source>
        <dbReference type="EMBL" id="KAA3436410.1"/>
    </source>
</evidence>
<keyword evidence="3" id="KW-0813">Transport</keyword>
<dbReference type="GO" id="GO:0055085">
    <property type="term" value="P:transmembrane transport"/>
    <property type="evidence" value="ECO:0007669"/>
    <property type="project" value="InterPro"/>
</dbReference>
<dbReference type="NCBIfam" id="TIGR01352">
    <property type="entry name" value="tonB_Cterm"/>
    <property type="match status" value="1"/>
</dbReference>
<dbReference type="Proteomes" id="UP000324133">
    <property type="component" value="Unassembled WGS sequence"/>
</dbReference>
<keyword evidence="12" id="KW-1185">Reference proteome</keyword>
<keyword evidence="5" id="KW-0997">Cell inner membrane</keyword>
<evidence type="ECO:0000259" key="10">
    <source>
        <dbReference type="PROSITE" id="PS52015"/>
    </source>
</evidence>
<dbReference type="InterPro" id="IPR006260">
    <property type="entry name" value="TonB/TolA_C"/>
</dbReference>
<evidence type="ECO:0000256" key="9">
    <source>
        <dbReference type="ARBA" id="ARBA00023136"/>
    </source>
</evidence>
<evidence type="ECO:0000256" key="5">
    <source>
        <dbReference type="ARBA" id="ARBA00022519"/>
    </source>
</evidence>
<dbReference type="GO" id="GO:0031992">
    <property type="term" value="F:energy transducer activity"/>
    <property type="evidence" value="ECO:0007669"/>
    <property type="project" value="TreeGrafter"/>
</dbReference>
<evidence type="ECO:0000256" key="1">
    <source>
        <dbReference type="ARBA" id="ARBA00004383"/>
    </source>
</evidence>
<evidence type="ECO:0000256" key="7">
    <source>
        <dbReference type="ARBA" id="ARBA00022927"/>
    </source>
</evidence>
<dbReference type="OrthoDB" id="1039448at2"/>
<evidence type="ECO:0000256" key="2">
    <source>
        <dbReference type="ARBA" id="ARBA00006555"/>
    </source>
</evidence>
<protein>
    <submittedName>
        <fullName evidence="11">TonB family protein</fullName>
    </submittedName>
</protein>
<evidence type="ECO:0000313" key="12">
    <source>
        <dbReference type="Proteomes" id="UP000324133"/>
    </source>
</evidence>
<dbReference type="PROSITE" id="PS52015">
    <property type="entry name" value="TONB_CTD"/>
    <property type="match status" value="1"/>
</dbReference>
<dbReference type="InterPro" id="IPR037682">
    <property type="entry name" value="TonB_C"/>
</dbReference>
<dbReference type="AlphaFoldDB" id="A0A5B6TA23"/>
<dbReference type="GO" id="GO:0015031">
    <property type="term" value="P:protein transport"/>
    <property type="evidence" value="ECO:0007669"/>
    <property type="project" value="UniProtKB-KW"/>
</dbReference>
<evidence type="ECO:0000256" key="3">
    <source>
        <dbReference type="ARBA" id="ARBA00022448"/>
    </source>
</evidence>
<dbReference type="SUPFAM" id="SSF74653">
    <property type="entry name" value="TolA/TonB C-terminal domain"/>
    <property type="match status" value="5"/>
</dbReference>
<accession>A0A5B6TA23</accession>
<proteinExistence type="inferred from homology"/>
<evidence type="ECO:0000256" key="6">
    <source>
        <dbReference type="ARBA" id="ARBA00022692"/>
    </source>
</evidence>